<keyword evidence="7 8" id="KW-0998">Cell outer membrane</keyword>
<evidence type="ECO:0000256" key="4">
    <source>
        <dbReference type="ARBA" id="ARBA00022692"/>
    </source>
</evidence>
<accession>A0A1M6GNE6</accession>
<dbReference type="EMBL" id="FQYU01000002">
    <property type="protein sequence ID" value="SHJ11461.1"/>
    <property type="molecule type" value="Genomic_DNA"/>
</dbReference>
<dbReference type="GO" id="GO:0015344">
    <property type="term" value="F:siderophore uptake transmembrane transporter activity"/>
    <property type="evidence" value="ECO:0007669"/>
    <property type="project" value="TreeGrafter"/>
</dbReference>
<dbReference type="SUPFAM" id="SSF56935">
    <property type="entry name" value="Porins"/>
    <property type="match status" value="1"/>
</dbReference>
<dbReference type="PROSITE" id="PS52016">
    <property type="entry name" value="TONB_DEPENDENT_REC_3"/>
    <property type="match status" value="1"/>
</dbReference>
<gene>
    <name evidence="11" type="ORF">SAMN04488513_102877</name>
</gene>
<comment type="similarity">
    <text evidence="8">Belongs to the TonB-dependent receptor family.</text>
</comment>
<keyword evidence="3 8" id="KW-1134">Transmembrane beta strand</keyword>
<evidence type="ECO:0000256" key="6">
    <source>
        <dbReference type="ARBA" id="ARBA00023136"/>
    </source>
</evidence>
<dbReference type="Proteomes" id="UP000184543">
    <property type="component" value="Unassembled WGS sequence"/>
</dbReference>
<comment type="subcellular location">
    <subcellularLocation>
        <location evidence="1 8">Cell outer membrane</location>
        <topology evidence="1 8">Multi-pass membrane protein</topology>
    </subcellularLocation>
</comment>
<dbReference type="Pfam" id="PF07715">
    <property type="entry name" value="Plug"/>
    <property type="match status" value="1"/>
</dbReference>
<dbReference type="PANTHER" id="PTHR30069:SF29">
    <property type="entry name" value="HEMOGLOBIN AND HEMOGLOBIN-HAPTOGLOBIN-BINDING PROTEIN 1-RELATED"/>
    <property type="match status" value="1"/>
</dbReference>
<dbReference type="GO" id="GO:0044718">
    <property type="term" value="P:siderophore transmembrane transport"/>
    <property type="evidence" value="ECO:0007669"/>
    <property type="project" value="TreeGrafter"/>
</dbReference>
<dbReference type="InterPro" id="IPR023996">
    <property type="entry name" value="TonB-dep_OMP_SusC/RagA"/>
</dbReference>
<evidence type="ECO:0000313" key="12">
    <source>
        <dbReference type="Proteomes" id="UP000184543"/>
    </source>
</evidence>
<dbReference type="PANTHER" id="PTHR30069">
    <property type="entry name" value="TONB-DEPENDENT OUTER MEMBRANE RECEPTOR"/>
    <property type="match status" value="1"/>
</dbReference>
<dbReference type="AlphaFoldDB" id="A0A1M6GNE6"/>
<dbReference type="Gene3D" id="2.170.130.10">
    <property type="entry name" value="TonB-dependent receptor, plug domain"/>
    <property type="match status" value="1"/>
</dbReference>
<dbReference type="InterPro" id="IPR036942">
    <property type="entry name" value="Beta-barrel_TonB_sf"/>
</dbReference>
<evidence type="ECO:0000256" key="8">
    <source>
        <dbReference type="PROSITE-ProRule" id="PRU01360"/>
    </source>
</evidence>
<evidence type="ECO:0000259" key="10">
    <source>
        <dbReference type="Pfam" id="PF07715"/>
    </source>
</evidence>
<name>A0A1M6GNE6_9FLAO</name>
<keyword evidence="6 8" id="KW-0472">Membrane</keyword>
<feature type="transmembrane region" description="Helical" evidence="9">
    <location>
        <begin position="20"/>
        <end position="39"/>
    </location>
</feature>
<keyword evidence="4 8" id="KW-0812">Transmembrane</keyword>
<evidence type="ECO:0000256" key="9">
    <source>
        <dbReference type="SAM" id="Phobius"/>
    </source>
</evidence>
<dbReference type="Pfam" id="PF13715">
    <property type="entry name" value="CarbopepD_reg_2"/>
    <property type="match status" value="1"/>
</dbReference>
<dbReference type="Gene3D" id="2.40.170.20">
    <property type="entry name" value="TonB-dependent receptor, beta-barrel domain"/>
    <property type="match status" value="1"/>
</dbReference>
<evidence type="ECO:0000256" key="7">
    <source>
        <dbReference type="ARBA" id="ARBA00023237"/>
    </source>
</evidence>
<keyword evidence="5" id="KW-0732">Signal</keyword>
<dbReference type="InterPro" id="IPR037066">
    <property type="entry name" value="Plug_dom_sf"/>
</dbReference>
<dbReference type="NCBIfam" id="TIGR04056">
    <property type="entry name" value="OMP_RagA_SusC"/>
    <property type="match status" value="1"/>
</dbReference>
<dbReference type="InterPro" id="IPR039426">
    <property type="entry name" value="TonB-dep_rcpt-like"/>
</dbReference>
<dbReference type="InterPro" id="IPR012910">
    <property type="entry name" value="Plug_dom"/>
</dbReference>
<evidence type="ECO:0000256" key="1">
    <source>
        <dbReference type="ARBA" id="ARBA00004571"/>
    </source>
</evidence>
<evidence type="ECO:0000256" key="2">
    <source>
        <dbReference type="ARBA" id="ARBA00022448"/>
    </source>
</evidence>
<dbReference type="NCBIfam" id="TIGR04057">
    <property type="entry name" value="SusC_RagA_signa"/>
    <property type="match status" value="1"/>
</dbReference>
<dbReference type="InterPro" id="IPR023997">
    <property type="entry name" value="TonB-dep_OMP_SusC/RagA_CS"/>
</dbReference>
<keyword evidence="12" id="KW-1185">Reference proteome</keyword>
<evidence type="ECO:0000256" key="5">
    <source>
        <dbReference type="ARBA" id="ARBA00022729"/>
    </source>
</evidence>
<protein>
    <submittedName>
        <fullName evidence="11">TonB-linked outer membrane protein, SusC/RagA family</fullName>
    </submittedName>
</protein>
<sequence length="1075" mass="118449">MKKTRFNKNEGCLPLCGNKWVLRSVLIMLVHLTGTAYAVERDETDKRTVLWPSHETTRPQSVIRGTVSDELGPLAGVTIIVKGTTKGTTTDFDGNYSLEVDDADAVLVFSYIGYATQEIPVKNGDTINVVMVEDASKLEEVVVLGYTTKKKGELTGSVSTIDSKSIEQSSNKDLAKSLAGRASGLIINDRGGLPGAGNGAGNNTDDDATTILIRGKSTLNNNSPLILIDGIQAGSFSNLSPQDIASLTVLKDGAAAIYGSRAANGVILITTKRGASGKPKINFTTSYNISSFTRAPSLMSSEQYAIYENEIASRYGLELPYSQEDIQNYAAGTDPIQFPNTDWAALTFAKSSPESRNTISISGGGESVKYFVSGDVLSQEGIYKSGSLDYKQKQVRSNLDIDISDDIKLGVDLLGSFGNREQPGVDDSFIYKHIYTNLPTQVGLYPNGLPGFGGENGANPFIMSSNQSGFIDTKSTDLRGKFSLDINLNKIVNGLRFKGFAGVRKMNNDEKSWYTPWTYYTFQAGTNEYIPQTGFSQRGNERILRESFWKYDEVLLNATLHYSTSLGENHSLSSFVGLENLNSDTRNFWAEKRGFPTPDHAELFAGSDEGQQSYGISSESARMDFFGSLSYDFKKKYFIDLTLRHDGSSNFGPGKRYGTFPSAAASWALDQENFLAGSNWISSLKLRASWSKMGNDRIAPFQYLTRYQYGGIPNTPQPNYYIFGSPGVALNGYTASTVPNPDVTWETAKMQNIGLSFGFFDGKLSGDFNYFHQKRENILATRVAAIPDYVGLELPAENFGEVKNYGVEFELAWNHNLGDFNYNLGANFSQAKSEVLYLAEAADVPEALKREGKPIDSYIVYPTDGIFRDQAEVESTPVKLDGTVEGEPKYLDTNGDGTINADDRIRVGSSNIPEIQYGIFGGFSYKNFDFNFLLQGQAKAETLVFFDQNGAKPDYVFNQRWTPSNRDSRYPRAFGLGDPYSGNQSGNADNFQGADFWLHDASFVRLKEVELAYTIPEKVVGFGNLRLFLRGYNLLTMFSDIYDLGLDPEATGYNNFRDATYTPLKTYTVGLNLSF</sequence>
<dbReference type="STRING" id="192903.SAMN04488513_102877"/>
<dbReference type="RefSeq" id="WP_072992368.1">
    <property type="nucleotide sequence ID" value="NZ_FQYU01000002.1"/>
</dbReference>
<evidence type="ECO:0000256" key="3">
    <source>
        <dbReference type="ARBA" id="ARBA00022452"/>
    </source>
</evidence>
<dbReference type="SUPFAM" id="SSF49464">
    <property type="entry name" value="Carboxypeptidase regulatory domain-like"/>
    <property type="match status" value="1"/>
</dbReference>
<keyword evidence="9" id="KW-1133">Transmembrane helix</keyword>
<reference evidence="12" key="1">
    <citation type="submission" date="2016-11" db="EMBL/GenBank/DDBJ databases">
        <authorList>
            <person name="Varghese N."/>
            <person name="Submissions S."/>
        </authorList>
    </citation>
    <scope>NUCLEOTIDE SEQUENCE [LARGE SCALE GENOMIC DNA]</scope>
    <source>
        <strain evidence="12">DSM 19858</strain>
    </source>
</reference>
<dbReference type="InterPro" id="IPR008969">
    <property type="entry name" value="CarboxyPept-like_regulatory"/>
</dbReference>
<organism evidence="11 12">
    <name type="scientific">Pseudozobellia thermophila</name>
    <dbReference type="NCBI Taxonomy" id="192903"/>
    <lineage>
        <taxon>Bacteria</taxon>
        <taxon>Pseudomonadati</taxon>
        <taxon>Bacteroidota</taxon>
        <taxon>Flavobacteriia</taxon>
        <taxon>Flavobacteriales</taxon>
        <taxon>Flavobacteriaceae</taxon>
        <taxon>Pseudozobellia</taxon>
    </lineage>
</organism>
<dbReference type="GO" id="GO:0009279">
    <property type="term" value="C:cell outer membrane"/>
    <property type="evidence" value="ECO:0007669"/>
    <property type="project" value="UniProtKB-SubCell"/>
</dbReference>
<keyword evidence="2 8" id="KW-0813">Transport</keyword>
<dbReference type="Gene3D" id="2.60.40.1120">
    <property type="entry name" value="Carboxypeptidase-like, regulatory domain"/>
    <property type="match status" value="1"/>
</dbReference>
<evidence type="ECO:0000313" key="11">
    <source>
        <dbReference type="EMBL" id="SHJ11461.1"/>
    </source>
</evidence>
<feature type="domain" description="TonB-dependent receptor plug" evidence="10">
    <location>
        <begin position="152"/>
        <end position="266"/>
    </location>
</feature>
<proteinExistence type="inferred from homology"/>